<dbReference type="InterPro" id="IPR012674">
    <property type="entry name" value="Calycin"/>
</dbReference>
<dbReference type="Proteomes" id="UP001186944">
    <property type="component" value="Unassembled WGS sequence"/>
</dbReference>
<keyword evidence="1" id="KW-0732">Signal</keyword>
<proteinExistence type="predicted"/>
<feature type="signal peptide" evidence="1">
    <location>
        <begin position="1"/>
        <end position="19"/>
    </location>
</feature>
<name>A0AA89BKC2_PINIB</name>
<dbReference type="InterPro" id="IPR002449">
    <property type="entry name" value="Retinol-bd/Purpurin"/>
</dbReference>
<dbReference type="GO" id="GO:0034632">
    <property type="term" value="F:retinol transmembrane transporter activity"/>
    <property type="evidence" value="ECO:0007669"/>
    <property type="project" value="InterPro"/>
</dbReference>
<dbReference type="SUPFAM" id="SSF50814">
    <property type="entry name" value="Lipocalins"/>
    <property type="match status" value="1"/>
</dbReference>
<sequence>MLNCLFFNLKLNLFHFSVYESTNYWVTKTDYDIYAVVYGCRNRTQTVCLEADSWIFGRHQNHFTTQQMETIDTEIERLCLNTSDFLQTNQTMGM</sequence>
<accession>A0AA89BKC2</accession>
<protein>
    <submittedName>
        <fullName evidence="2">Uncharacterized protein</fullName>
    </submittedName>
</protein>
<evidence type="ECO:0000313" key="2">
    <source>
        <dbReference type="EMBL" id="KAK3085663.1"/>
    </source>
</evidence>
<evidence type="ECO:0000256" key="1">
    <source>
        <dbReference type="SAM" id="SignalP"/>
    </source>
</evidence>
<comment type="caution">
    <text evidence="2">The sequence shown here is derived from an EMBL/GenBank/DDBJ whole genome shotgun (WGS) entry which is preliminary data.</text>
</comment>
<dbReference type="GO" id="GO:0005501">
    <property type="term" value="F:retinoid binding"/>
    <property type="evidence" value="ECO:0007669"/>
    <property type="project" value="InterPro"/>
</dbReference>
<dbReference type="PANTHER" id="PTHR11873">
    <property type="entry name" value="RETINOL-BINDING PROTEIN 4"/>
    <property type="match status" value="1"/>
</dbReference>
<organism evidence="2 3">
    <name type="scientific">Pinctada imbricata</name>
    <name type="common">Atlantic pearl-oyster</name>
    <name type="synonym">Pinctada martensii</name>
    <dbReference type="NCBI Taxonomy" id="66713"/>
    <lineage>
        <taxon>Eukaryota</taxon>
        <taxon>Metazoa</taxon>
        <taxon>Spiralia</taxon>
        <taxon>Lophotrochozoa</taxon>
        <taxon>Mollusca</taxon>
        <taxon>Bivalvia</taxon>
        <taxon>Autobranchia</taxon>
        <taxon>Pteriomorphia</taxon>
        <taxon>Pterioida</taxon>
        <taxon>Pterioidea</taxon>
        <taxon>Pteriidae</taxon>
        <taxon>Pinctada</taxon>
    </lineage>
</organism>
<dbReference type="AlphaFoldDB" id="A0AA89BKC2"/>
<evidence type="ECO:0000313" key="3">
    <source>
        <dbReference type="Proteomes" id="UP001186944"/>
    </source>
</evidence>
<feature type="chain" id="PRO_5041685087" evidence="1">
    <location>
        <begin position="20"/>
        <end position="94"/>
    </location>
</feature>
<dbReference type="PANTHER" id="PTHR11873:SF0">
    <property type="entry name" value="LIPOCALIN-RELATED PROTEIN"/>
    <property type="match status" value="1"/>
</dbReference>
<keyword evidence="3" id="KW-1185">Reference proteome</keyword>
<gene>
    <name evidence="2" type="ORF">FSP39_006875</name>
</gene>
<dbReference type="EMBL" id="VSWD01000012">
    <property type="protein sequence ID" value="KAK3085663.1"/>
    <property type="molecule type" value="Genomic_DNA"/>
</dbReference>
<dbReference type="Gene3D" id="2.40.128.20">
    <property type="match status" value="1"/>
</dbReference>
<reference evidence="2" key="1">
    <citation type="submission" date="2019-08" db="EMBL/GenBank/DDBJ databases">
        <title>The improved chromosome-level genome for the pearl oyster Pinctada fucata martensii using PacBio sequencing and Hi-C.</title>
        <authorList>
            <person name="Zheng Z."/>
        </authorList>
    </citation>
    <scope>NUCLEOTIDE SEQUENCE</scope>
    <source>
        <strain evidence="2">ZZ-2019</strain>
        <tissue evidence="2">Adductor muscle</tissue>
    </source>
</reference>